<evidence type="ECO:0000256" key="2">
    <source>
        <dbReference type="SAM" id="Phobius"/>
    </source>
</evidence>
<protein>
    <submittedName>
        <fullName evidence="4">Uncharacterized protein LOC104776816</fullName>
    </submittedName>
</protein>
<dbReference type="PANTHER" id="PTHR33640:SF34">
    <property type="entry name" value="PROTEIN, PUTATIVE-RELATED"/>
    <property type="match status" value="1"/>
</dbReference>
<sequence length="259" mass="28553">MASFVSENVAAEKVDAMKKFEGKRNFLKFLPAIEALVAVLLLLYWLTSTLFAGEYLRRIISGGLTGAGIYIFGVVNVLIALIFSLSNQQKLTQPDMCFQYVSSSAVSPISGFSSSSSSATSPIDGVCSSAVVSESINEEIVLEEKSVTDFTSVTLAAVEARPIRREMVRAVSSVAETAHSIRKKREMMALAPATSESTANDHHVYRRSRSERLEVRGASCRSMRRMRDIDDLSSDDFRSTVETFIAGKKKMLSKEWIRP</sequence>
<dbReference type="PANTHER" id="PTHR33640">
    <property type="entry name" value="TRANSMEMBRANE PROTEIN"/>
    <property type="match status" value="1"/>
</dbReference>
<reference evidence="4" key="2">
    <citation type="submission" date="2025-08" db="UniProtKB">
        <authorList>
            <consortium name="RefSeq"/>
        </authorList>
    </citation>
    <scope>IDENTIFICATION</scope>
    <source>
        <tissue evidence="4">Leaf</tissue>
    </source>
</reference>
<organism evidence="3 4">
    <name type="scientific">Camelina sativa</name>
    <name type="common">False flax</name>
    <name type="synonym">Myagrum sativum</name>
    <dbReference type="NCBI Taxonomy" id="90675"/>
    <lineage>
        <taxon>Eukaryota</taxon>
        <taxon>Viridiplantae</taxon>
        <taxon>Streptophyta</taxon>
        <taxon>Embryophyta</taxon>
        <taxon>Tracheophyta</taxon>
        <taxon>Spermatophyta</taxon>
        <taxon>Magnoliopsida</taxon>
        <taxon>eudicotyledons</taxon>
        <taxon>Gunneridae</taxon>
        <taxon>Pentapetalae</taxon>
        <taxon>rosids</taxon>
        <taxon>malvids</taxon>
        <taxon>Brassicales</taxon>
        <taxon>Brassicaceae</taxon>
        <taxon>Camelineae</taxon>
        <taxon>Camelina</taxon>
    </lineage>
</organism>
<keyword evidence="2" id="KW-1133">Transmembrane helix</keyword>
<proteinExistence type="predicted"/>
<dbReference type="GeneID" id="104776816"/>
<keyword evidence="3" id="KW-1185">Reference proteome</keyword>
<reference evidence="3" key="1">
    <citation type="journal article" date="2014" name="Nat. Commun.">
        <title>The emerging biofuel crop Camelina sativa retains a highly undifferentiated hexaploid genome structure.</title>
        <authorList>
            <person name="Kagale S."/>
            <person name="Koh C."/>
            <person name="Nixon J."/>
            <person name="Bollina V."/>
            <person name="Clarke W.E."/>
            <person name="Tuteja R."/>
            <person name="Spillane C."/>
            <person name="Robinson S.J."/>
            <person name="Links M.G."/>
            <person name="Clarke C."/>
            <person name="Higgins E.E."/>
            <person name="Huebert T."/>
            <person name="Sharpe A.G."/>
            <person name="Parkin I.A."/>
        </authorList>
    </citation>
    <scope>NUCLEOTIDE SEQUENCE [LARGE SCALE GENOMIC DNA]</scope>
    <source>
        <strain evidence="3">cv. DH55</strain>
    </source>
</reference>
<feature type="transmembrane region" description="Helical" evidence="2">
    <location>
        <begin position="59"/>
        <end position="83"/>
    </location>
</feature>
<feature type="region of interest" description="Disordered" evidence="1">
    <location>
        <begin position="191"/>
        <end position="210"/>
    </location>
</feature>
<keyword evidence="2" id="KW-0472">Membrane</keyword>
<feature type="transmembrane region" description="Helical" evidence="2">
    <location>
        <begin position="26"/>
        <end position="47"/>
    </location>
</feature>
<accession>A0ABM0YDA0</accession>
<dbReference type="RefSeq" id="XP_010499250.1">
    <property type="nucleotide sequence ID" value="XM_010500948.2"/>
</dbReference>
<dbReference type="Proteomes" id="UP000694864">
    <property type="component" value="Chromosome 3"/>
</dbReference>
<gene>
    <name evidence="4" type="primary">LOC104776816</name>
</gene>
<keyword evidence="2" id="KW-0812">Transmembrane</keyword>
<feature type="compositionally biased region" description="Basic and acidic residues" evidence="1">
    <location>
        <begin position="199"/>
        <end position="210"/>
    </location>
</feature>
<name>A0ABM0YDA0_CAMSA</name>
<evidence type="ECO:0000313" key="3">
    <source>
        <dbReference type="Proteomes" id="UP000694864"/>
    </source>
</evidence>
<evidence type="ECO:0000313" key="4">
    <source>
        <dbReference type="RefSeq" id="XP_010499250.1"/>
    </source>
</evidence>
<evidence type="ECO:0000256" key="1">
    <source>
        <dbReference type="SAM" id="MobiDB-lite"/>
    </source>
</evidence>